<name>A0ABR1VSS5_9PEZI</name>
<feature type="domain" description="Ketosynthase family 3 (KS3)" evidence="5">
    <location>
        <begin position="4"/>
        <end position="420"/>
    </location>
</feature>
<dbReference type="InterPro" id="IPR014030">
    <property type="entry name" value="Ketoacyl_synth_N"/>
</dbReference>
<comment type="caution">
    <text evidence="4">Lacks conserved residue(s) required for the propagation of feature annotation.</text>
</comment>
<feature type="region of interest" description="N-terminal hotdog fold" evidence="4">
    <location>
        <begin position="581"/>
        <end position="725"/>
    </location>
</feature>
<evidence type="ECO:0000313" key="8">
    <source>
        <dbReference type="Proteomes" id="UP001480595"/>
    </source>
</evidence>
<dbReference type="InterPro" id="IPR020841">
    <property type="entry name" value="PKS_Beta-ketoAc_synthase_dom"/>
</dbReference>
<dbReference type="InterPro" id="IPR016039">
    <property type="entry name" value="Thiolase-like"/>
</dbReference>
<evidence type="ECO:0008006" key="9">
    <source>
        <dbReference type="Google" id="ProtNLM"/>
    </source>
</evidence>
<organism evidence="7 8">
    <name type="scientific">Apiospora phragmitis</name>
    <dbReference type="NCBI Taxonomy" id="2905665"/>
    <lineage>
        <taxon>Eukaryota</taxon>
        <taxon>Fungi</taxon>
        <taxon>Dikarya</taxon>
        <taxon>Ascomycota</taxon>
        <taxon>Pezizomycotina</taxon>
        <taxon>Sordariomycetes</taxon>
        <taxon>Xylariomycetidae</taxon>
        <taxon>Amphisphaeriales</taxon>
        <taxon>Apiosporaceae</taxon>
        <taxon>Apiospora</taxon>
    </lineage>
</organism>
<sequence length="811" mass="87348">MDPNPPLAVVGYAYRAPGVGRKGLWEFLADAKSAYSQIPPDRFNKDVSHHTSGKPGFFPSEGGHFLPDDVYAFDALFFNIKAEEARSLDPQTRLMLDSKAVHTPSKNHTRMRLTNHQCRQDDAAGVGWRRYRSFCQATFSDYSMRLMEDLQTANRYAGLGISQSLVANRLSYFFGFIGPSVSVDAACAGTTYALHQACQSVRASDCSAALVGAASIISGPEMWVALAALGALSPEGKSFSYDSRAAGFGRGEGGGYLIVKPLSDAVGRGDPVRAIIRGTACNHSGQSKGITMPSQAAQERLLVKLHESAGLSPRDTTFVEGHGTGTQAGDPIDAGAIAAVVAKEASSSNPTYLGSVKSNFGHLEGASGLVSVVKAIMMLEQECLLPNANFEKFNPDIVDDGRLKCFLGFGGSNAAVLLEQASQVQTNGIHKPLILLNGHSPSTVANEKLFVVSAKSSTSLEAYISSMADYLEKQPTSTQFLQDLSFTLGQRRTHFPRHRLAVSADSLGSLLDQLKSAPPNSKTAETLDGTIAFIFTGQGAQYFQMAAGLEKYDAFANAIKRAESLLTELGAPWSLTEELAKPQSESRIDDAELSQPVCTAIQPALVALLQSWGISPAAVVGHSSGEIAVLFPFTGFFSLAVEAFRRVHDASTPLPNVLVREFHVTRGLRIKEDEQVDLTTKMRPADMGTELTSTAAWAFEVMSWSSAHDWTVHCRGLVERDHGETFEPNLAVQAAALLLEQPTAQPLDHEAEYAFQRQNGVVYGPTFLNMIDMRRLSGAIIHTIQLRDIEAMLSQDASAATVDPPTLGSFF</sequence>
<evidence type="ECO:0000259" key="5">
    <source>
        <dbReference type="PROSITE" id="PS52004"/>
    </source>
</evidence>
<evidence type="ECO:0000256" key="1">
    <source>
        <dbReference type="ARBA" id="ARBA00022450"/>
    </source>
</evidence>
<dbReference type="InterPro" id="IPR042104">
    <property type="entry name" value="PKS_dehydratase_sf"/>
</dbReference>
<dbReference type="Pfam" id="PF22621">
    <property type="entry name" value="CurL-like_PKS_C"/>
    <property type="match status" value="1"/>
</dbReference>
<dbReference type="InterPro" id="IPR001227">
    <property type="entry name" value="Ac_transferase_dom_sf"/>
</dbReference>
<keyword evidence="3" id="KW-0511">Multifunctional enzyme</keyword>
<dbReference type="CDD" id="cd00833">
    <property type="entry name" value="PKS"/>
    <property type="match status" value="1"/>
</dbReference>
<dbReference type="SMART" id="SM00826">
    <property type="entry name" value="PKS_DH"/>
    <property type="match status" value="1"/>
</dbReference>
<evidence type="ECO:0000256" key="3">
    <source>
        <dbReference type="ARBA" id="ARBA00023268"/>
    </source>
</evidence>
<dbReference type="Pfam" id="PF00109">
    <property type="entry name" value="ketoacyl-synt"/>
    <property type="match status" value="1"/>
</dbReference>
<evidence type="ECO:0000256" key="4">
    <source>
        <dbReference type="PROSITE-ProRule" id="PRU01363"/>
    </source>
</evidence>
<keyword evidence="2" id="KW-0597">Phosphoprotein</keyword>
<accession>A0ABR1VSS5</accession>
<dbReference type="InterPro" id="IPR020807">
    <property type="entry name" value="PKS_DH"/>
</dbReference>
<dbReference type="SUPFAM" id="SSF52151">
    <property type="entry name" value="FabD/lysophospholipase-like"/>
    <property type="match status" value="1"/>
</dbReference>
<dbReference type="InterPro" id="IPR014031">
    <property type="entry name" value="Ketoacyl_synth_C"/>
</dbReference>
<reference evidence="7 8" key="1">
    <citation type="submission" date="2023-01" db="EMBL/GenBank/DDBJ databases">
        <title>Analysis of 21 Apiospora genomes using comparative genomics revels a genus with tremendous synthesis potential of carbohydrate active enzymes and secondary metabolites.</title>
        <authorList>
            <person name="Sorensen T."/>
        </authorList>
    </citation>
    <scope>NUCLEOTIDE SEQUENCE [LARGE SCALE GENOMIC DNA]</scope>
    <source>
        <strain evidence="7 8">CBS 135458</strain>
    </source>
</reference>
<dbReference type="Gene3D" id="3.40.47.10">
    <property type="match status" value="1"/>
</dbReference>
<protein>
    <recommendedName>
        <fullName evidence="9">Polyketide synthase</fullName>
    </recommendedName>
</protein>
<dbReference type="InterPro" id="IPR049900">
    <property type="entry name" value="PKS_mFAS_DH"/>
</dbReference>
<gene>
    <name evidence="7" type="ORF">PG994_005187</name>
</gene>
<dbReference type="PANTHER" id="PTHR43775">
    <property type="entry name" value="FATTY ACID SYNTHASE"/>
    <property type="match status" value="1"/>
</dbReference>
<dbReference type="PANTHER" id="PTHR43775:SF29">
    <property type="entry name" value="ASPERFURANONE POLYKETIDE SYNTHASE AFOG-RELATED"/>
    <property type="match status" value="1"/>
</dbReference>
<evidence type="ECO:0000313" key="7">
    <source>
        <dbReference type="EMBL" id="KAK8074288.1"/>
    </source>
</evidence>
<proteinExistence type="predicted"/>
<keyword evidence="1" id="KW-0596">Phosphopantetheine</keyword>
<dbReference type="Gene3D" id="3.40.366.10">
    <property type="entry name" value="Malonyl-Coenzyme A Acyl Carrier Protein, domain 2"/>
    <property type="match status" value="1"/>
</dbReference>
<dbReference type="Proteomes" id="UP001480595">
    <property type="component" value="Unassembled WGS sequence"/>
</dbReference>
<dbReference type="SMART" id="SM00825">
    <property type="entry name" value="PKS_KS"/>
    <property type="match status" value="1"/>
</dbReference>
<dbReference type="Pfam" id="PF02801">
    <property type="entry name" value="Ketoacyl-synt_C"/>
    <property type="match status" value="1"/>
</dbReference>
<comment type="caution">
    <text evidence="7">The sequence shown here is derived from an EMBL/GenBank/DDBJ whole genome shotgun (WGS) entry which is preliminary data.</text>
</comment>
<dbReference type="GeneID" id="92089659"/>
<dbReference type="SMART" id="SM00827">
    <property type="entry name" value="PKS_AT"/>
    <property type="match status" value="1"/>
</dbReference>
<dbReference type="PROSITE" id="PS52004">
    <property type="entry name" value="KS3_2"/>
    <property type="match status" value="1"/>
</dbReference>
<dbReference type="Gene3D" id="3.30.70.3290">
    <property type="match status" value="1"/>
</dbReference>
<keyword evidence="8" id="KW-1185">Reference proteome</keyword>
<feature type="domain" description="PKS/mFAS DH" evidence="6">
    <location>
        <begin position="581"/>
        <end position="811"/>
    </location>
</feature>
<feature type="region of interest" description="C-terminal hotdog fold" evidence="4">
    <location>
        <begin position="744"/>
        <end position="811"/>
    </location>
</feature>
<dbReference type="RefSeq" id="XP_066718763.1">
    <property type="nucleotide sequence ID" value="XM_066856596.1"/>
</dbReference>
<dbReference type="InterPro" id="IPR016035">
    <property type="entry name" value="Acyl_Trfase/lysoPLipase"/>
</dbReference>
<dbReference type="SUPFAM" id="SSF53901">
    <property type="entry name" value="Thiolase-like"/>
    <property type="match status" value="1"/>
</dbReference>
<dbReference type="InterPro" id="IPR014043">
    <property type="entry name" value="Acyl_transferase_dom"/>
</dbReference>
<dbReference type="Pfam" id="PF00698">
    <property type="entry name" value="Acyl_transf_1"/>
    <property type="match status" value="1"/>
</dbReference>
<evidence type="ECO:0000259" key="6">
    <source>
        <dbReference type="PROSITE" id="PS52019"/>
    </source>
</evidence>
<dbReference type="PROSITE" id="PS52019">
    <property type="entry name" value="PKS_MFAS_DH"/>
    <property type="match status" value="1"/>
</dbReference>
<evidence type="ECO:0000256" key="2">
    <source>
        <dbReference type="ARBA" id="ARBA00022553"/>
    </source>
</evidence>
<dbReference type="InterPro" id="IPR050091">
    <property type="entry name" value="PKS_NRPS_Biosynth_Enz"/>
</dbReference>
<dbReference type="EMBL" id="JAQQWL010000005">
    <property type="protein sequence ID" value="KAK8074288.1"/>
    <property type="molecule type" value="Genomic_DNA"/>
</dbReference>
<dbReference type="Gene3D" id="3.10.129.110">
    <property type="entry name" value="Polyketide synthase dehydratase"/>
    <property type="match status" value="1"/>
</dbReference>